<organism evidence="1">
    <name type="scientific">Pedococcus sp. KACC 23699</name>
    <dbReference type="NCBI Taxonomy" id="3149228"/>
    <lineage>
        <taxon>Bacteria</taxon>
        <taxon>Bacillati</taxon>
        <taxon>Actinomycetota</taxon>
        <taxon>Actinomycetes</taxon>
        <taxon>Micrococcales</taxon>
        <taxon>Intrasporangiaceae</taxon>
        <taxon>Pedococcus</taxon>
    </lineage>
</organism>
<sequence length="358" mass="38686">MADDDAARERPDSFDTSAVEPHGGIQLALLNRAGYIVSVNQAWMDFARANGGTMDACGPGASYLEVCDACTDEASRLVGDAIRAAVIGQTFEPIGVVVPCATPRADLWYTIYVCSRVLDDMTCIGASVAVVPLRESSEPPVQQLPSPARSILDGVSVALNADVACLFVEDTVEPFTRVISTSPAYEPVLTASWTTITDELARHDDRARLLDLSADGGNKSASAMLATVHPDGRARMSLLVVRHPAHPRFHHRDLVFLSRLASYVSSQLELLEQRQVIATILDVRAREEIAKELQATTLRSLMSALASMESIVGMTQSNFAERQILKSIHELEAALAGIRTSILAGLPLPDVRRDLSPR</sequence>
<proteinExistence type="predicted"/>
<dbReference type="RefSeq" id="WP_406830585.1">
    <property type="nucleotide sequence ID" value="NZ_CP157483.1"/>
</dbReference>
<evidence type="ECO:0000313" key="1">
    <source>
        <dbReference type="EMBL" id="XBO43156.1"/>
    </source>
</evidence>
<protein>
    <recommendedName>
        <fullName evidence="2">GAF domain-containing protein</fullName>
    </recommendedName>
</protein>
<name>A0AAU7JRW3_9MICO</name>
<reference evidence="1" key="1">
    <citation type="submission" date="2024-05" db="EMBL/GenBank/DDBJ databases">
        <authorList>
            <person name="Kim S."/>
            <person name="Heo J."/>
            <person name="Choi H."/>
            <person name="Choi Y."/>
            <person name="Kwon S.-W."/>
            <person name="Kim Y."/>
        </authorList>
    </citation>
    <scope>NUCLEOTIDE SEQUENCE</scope>
    <source>
        <strain evidence="1">KACC 23699</strain>
    </source>
</reference>
<gene>
    <name evidence="1" type="ORF">ABEG17_16560</name>
</gene>
<evidence type="ECO:0008006" key="2">
    <source>
        <dbReference type="Google" id="ProtNLM"/>
    </source>
</evidence>
<accession>A0AAU7JRW3</accession>
<dbReference type="AlphaFoldDB" id="A0AAU7JRW3"/>
<dbReference type="EMBL" id="CP157483">
    <property type="protein sequence ID" value="XBO43156.1"/>
    <property type="molecule type" value="Genomic_DNA"/>
</dbReference>